<protein>
    <submittedName>
        <fullName evidence="6">ABC-2 type transport system ATP-binding protein</fullName>
    </submittedName>
</protein>
<organism evidence="6 7">
    <name type="scientific">Hydrogenispora ethanolica</name>
    <dbReference type="NCBI Taxonomy" id="1082276"/>
    <lineage>
        <taxon>Bacteria</taxon>
        <taxon>Bacillati</taxon>
        <taxon>Bacillota</taxon>
        <taxon>Hydrogenispora</taxon>
    </lineage>
</organism>
<comment type="similarity">
    <text evidence="1">Belongs to the ABC transporter superfamily.</text>
</comment>
<evidence type="ECO:0000313" key="6">
    <source>
        <dbReference type="EMBL" id="TCL76980.1"/>
    </source>
</evidence>
<dbReference type="InterPro" id="IPR003439">
    <property type="entry name" value="ABC_transporter-like_ATP-bd"/>
</dbReference>
<dbReference type="GO" id="GO:0016887">
    <property type="term" value="F:ATP hydrolysis activity"/>
    <property type="evidence" value="ECO:0007669"/>
    <property type="project" value="InterPro"/>
</dbReference>
<comment type="caution">
    <text evidence="6">The sequence shown here is derived from an EMBL/GenBank/DDBJ whole genome shotgun (WGS) entry which is preliminary data.</text>
</comment>
<keyword evidence="7" id="KW-1185">Reference proteome</keyword>
<dbReference type="PANTHER" id="PTHR43335">
    <property type="entry name" value="ABC TRANSPORTER, ATP-BINDING PROTEIN"/>
    <property type="match status" value="1"/>
</dbReference>
<dbReference type="InterPro" id="IPR027417">
    <property type="entry name" value="P-loop_NTPase"/>
</dbReference>
<evidence type="ECO:0000256" key="4">
    <source>
        <dbReference type="ARBA" id="ARBA00022840"/>
    </source>
</evidence>
<evidence type="ECO:0000259" key="5">
    <source>
        <dbReference type="PROSITE" id="PS50893"/>
    </source>
</evidence>
<evidence type="ECO:0000256" key="3">
    <source>
        <dbReference type="ARBA" id="ARBA00022741"/>
    </source>
</evidence>
<evidence type="ECO:0000256" key="1">
    <source>
        <dbReference type="ARBA" id="ARBA00005417"/>
    </source>
</evidence>
<dbReference type="SMART" id="SM00382">
    <property type="entry name" value="AAA"/>
    <property type="match status" value="1"/>
</dbReference>
<dbReference type="OrthoDB" id="9804819at2"/>
<dbReference type="PANTHER" id="PTHR43335:SF4">
    <property type="entry name" value="ABC TRANSPORTER, ATP-BINDING PROTEIN"/>
    <property type="match status" value="1"/>
</dbReference>
<dbReference type="InterPro" id="IPR017871">
    <property type="entry name" value="ABC_transporter-like_CS"/>
</dbReference>
<dbReference type="InterPro" id="IPR003593">
    <property type="entry name" value="AAA+_ATPase"/>
</dbReference>
<dbReference type="PROSITE" id="PS00211">
    <property type="entry name" value="ABC_TRANSPORTER_1"/>
    <property type="match status" value="1"/>
</dbReference>
<dbReference type="AlphaFoldDB" id="A0A4R1SD70"/>
<gene>
    <name evidence="6" type="ORF">EDC14_1001265</name>
</gene>
<dbReference type="Pfam" id="PF00005">
    <property type="entry name" value="ABC_tran"/>
    <property type="match status" value="1"/>
</dbReference>
<reference evidence="6 7" key="1">
    <citation type="submission" date="2019-03" db="EMBL/GenBank/DDBJ databases">
        <title>Genomic Encyclopedia of Type Strains, Phase IV (KMG-IV): sequencing the most valuable type-strain genomes for metagenomic binning, comparative biology and taxonomic classification.</title>
        <authorList>
            <person name="Goeker M."/>
        </authorList>
    </citation>
    <scope>NUCLEOTIDE SEQUENCE [LARGE SCALE GENOMIC DNA]</scope>
    <source>
        <strain evidence="6 7">LX-B</strain>
    </source>
</reference>
<dbReference type="EMBL" id="SLUN01000001">
    <property type="protein sequence ID" value="TCL76980.1"/>
    <property type="molecule type" value="Genomic_DNA"/>
</dbReference>
<name>A0A4R1SD70_HYDET</name>
<accession>A0A4R1SD70</accession>
<dbReference type="RefSeq" id="WP_132012365.1">
    <property type="nucleotide sequence ID" value="NZ_SLUN01000001.1"/>
</dbReference>
<keyword evidence="4 6" id="KW-0067">ATP-binding</keyword>
<evidence type="ECO:0000256" key="2">
    <source>
        <dbReference type="ARBA" id="ARBA00022448"/>
    </source>
</evidence>
<keyword evidence="2" id="KW-0813">Transport</keyword>
<dbReference type="Proteomes" id="UP000295008">
    <property type="component" value="Unassembled WGS sequence"/>
</dbReference>
<dbReference type="GO" id="GO:0005524">
    <property type="term" value="F:ATP binding"/>
    <property type="evidence" value="ECO:0007669"/>
    <property type="project" value="UniProtKB-KW"/>
</dbReference>
<keyword evidence="3" id="KW-0547">Nucleotide-binding</keyword>
<feature type="domain" description="ABC transporter" evidence="5">
    <location>
        <begin position="2"/>
        <end position="230"/>
    </location>
</feature>
<dbReference type="PROSITE" id="PS50893">
    <property type="entry name" value="ABC_TRANSPORTER_2"/>
    <property type="match status" value="1"/>
</dbReference>
<proteinExistence type="inferred from homology"/>
<evidence type="ECO:0000313" key="7">
    <source>
        <dbReference type="Proteomes" id="UP000295008"/>
    </source>
</evidence>
<dbReference type="SUPFAM" id="SSF52540">
    <property type="entry name" value="P-loop containing nucleoside triphosphate hydrolases"/>
    <property type="match status" value="1"/>
</dbReference>
<dbReference type="Gene3D" id="3.40.50.300">
    <property type="entry name" value="P-loop containing nucleotide triphosphate hydrolases"/>
    <property type="match status" value="1"/>
</dbReference>
<sequence length="315" mass="34480">MLVTESLCKSYHGKTVVKNLKLHIAPGEIYGFLGPNGAGKSTTIGMILGIIPATAGTVRLFGRTLGEDPIGIKRRIGVVGEVQHCYAEMTGYEYLSFFAGLFGVAERRRRIWELLDRLGLAGDGRLPVGAYSQGMQQKLGIARALVHDPEFLILDEPVSSLDPQGIKGVRDLILEENRRGKTFLVSSHLLSEVEKTCHRIGIMNRGRLLAEDTVDDIRAKLCSGAEIQVELAEELTGIAAALKTLPFVDSVTANGNLLMVGTRSGPDFRADIARFILDRGGLVTRIARRQMSLEEAFVTITENNISLLHDGREER</sequence>